<dbReference type="EMBL" id="VUNN01000021">
    <property type="protein sequence ID" value="MSU06947.1"/>
    <property type="molecule type" value="Genomic_DNA"/>
</dbReference>
<comment type="pathway">
    <text evidence="10">Protein modification; lipoprotein biosynthesis (signal peptide cleavage).</text>
</comment>
<feature type="active site" evidence="10">
    <location>
        <position position="151"/>
    </location>
</feature>
<dbReference type="Proteomes" id="UP000460549">
    <property type="component" value="Unassembled WGS sequence"/>
</dbReference>
<feature type="active site" evidence="10">
    <location>
        <position position="129"/>
    </location>
</feature>
<evidence type="ECO:0000256" key="1">
    <source>
        <dbReference type="ARBA" id="ARBA00006139"/>
    </source>
</evidence>
<comment type="caution">
    <text evidence="10">Lacks conserved residue(s) required for the propagation of feature annotation.</text>
</comment>
<keyword evidence="4 10" id="KW-0645">Protease</keyword>
<keyword evidence="12" id="KW-1185">Reference proteome</keyword>
<dbReference type="UniPathway" id="UPA00665"/>
<evidence type="ECO:0000256" key="9">
    <source>
        <dbReference type="ARBA" id="ARBA00023136"/>
    </source>
</evidence>
<feature type="transmembrane region" description="Helical" evidence="10">
    <location>
        <begin position="149"/>
        <end position="168"/>
    </location>
</feature>
<dbReference type="GO" id="GO:0006508">
    <property type="term" value="P:proteolysis"/>
    <property type="evidence" value="ECO:0007669"/>
    <property type="project" value="UniProtKB-KW"/>
</dbReference>
<sequence length="174" mass="19692">MANSTVKRFLPLSLTAFVILLDQISKALVVKYIPENTIFKSFFWDFLEIIHVRNDAIAFSIGSALDVPIKIVFFIILPIILMVLVIYCVLSTKTDKDFTVFQKWCLAAIAGGGIGNLIDRVFRQLRVVDWISTDMYGFLGFDRFPTYNIADASIVVSVCLILLSFLIGERKKIE</sequence>
<dbReference type="InterPro" id="IPR001872">
    <property type="entry name" value="Peptidase_A8"/>
</dbReference>
<dbReference type="PANTHER" id="PTHR33695">
    <property type="entry name" value="LIPOPROTEIN SIGNAL PEPTIDASE"/>
    <property type="match status" value="1"/>
</dbReference>
<keyword evidence="8 10" id="KW-1133">Transmembrane helix</keyword>
<evidence type="ECO:0000256" key="8">
    <source>
        <dbReference type="ARBA" id="ARBA00022989"/>
    </source>
</evidence>
<feature type="transmembrane region" description="Helical" evidence="10">
    <location>
        <begin position="71"/>
        <end position="92"/>
    </location>
</feature>
<organism evidence="11 12">
    <name type="scientific">Bullifex porci</name>
    <dbReference type="NCBI Taxonomy" id="2606638"/>
    <lineage>
        <taxon>Bacteria</taxon>
        <taxon>Pseudomonadati</taxon>
        <taxon>Spirochaetota</taxon>
        <taxon>Spirochaetia</taxon>
        <taxon>Spirochaetales</taxon>
        <taxon>Spirochaetaceae</taxon>
        <taxon>Bullifex</taxon>
    </lineage>
</organism>
<protein>
    <recommendedName>
        <fullName evidence="10">Lipoprotein signal peptidase</fullName>
        <ecNumber evidence="10">3.4.23.36</ecNumber>
    </recommendedName>
    <alternativeName>
        <fullName evidence="10">Prolipoprotein signal peptidase</fullName>
    </alternativeName>
    <alternativeName>
        <fullName evidence="10">Signal peptidase II</fullName>
        <shortName evidence="10">SPase II</shortName>
    </alternativeName>
</protein>
<reference evidence="11 12" key="1">
    <citation type="submission" date="2019-08" db="EMBL/GenBank/DDBJ databases">
        <title>In-depth cultivation of the pig gut microbiome towards novel bacterial diversity and tailored functional studies.</title>
        <authorList>
            <person name="Wylensek D."/>
            <person name="Hitch T.C.A."/>
            <person name="Clavel T."/>
        </authorList>
    </citation>
    <scope>NUCLEOTIDE SEQUENCE [LARGE SCALE GENOMIC DNA]</scope>
    <source>
        <strain evidence="11 12">NM-380-WT-3C1</strain>
    </source>
</reference>
<dbReference type="AlphaFoldDB" id="A0A7X2PDU7"/>
<dbReference type="NCBIfam" id="TIGR00077">
    <property type="entry name" value="lspA"/>
    <property type="match status" value="1"/>
</dbReference>
<accession>A0A7X2PDU7</accession>
<keyword evidence="5 10" id="KW-0812">Transmembrane</keyword>
<proteinExistence type="inferred from homology"/>
<dbReference type="RefSeq" id="WP_154426230.1">
    <property type="nucleotide sequence ID" value="NZ_VUNN01000021.1"/>
</dbReference>
<gene>
    <name evidence="10" type="primary">lspA</name>
    <name evidence="11" type="ORF">FYJ80_09210</name>
</gene>
<dbReference type="GO" id="GO:0005886">
    <property type="term" value="C:plasma membrane"/>
    <property type="evidence" value="ECO:0007669"/>
    <property type="project" value="UniProtKB-SubCell"/>
</dbReference>
<comment type="caution">
    <text evidence="11">The sequence shown here is derived from an EMBL/GenBank/DDBJ whole genome shotgun (WGS) entry which is preliminary data.</text>
</comment>
<keyword evidence="6 10" id="KW-0064">Aspartyl protease</keyword>
<evidence type="ECO:0000256" key="5">
    <source>
        <dbReference type="ARBA" id="ARBA00022692"/>
    </source>
</evidence>
<dbReference type="GO" id="GO:0004190">
    <property type="term" value="F:aspartic-type endopeptidase activity"/>
    <property type="evidence" value="ECO:0007669"/>
    <property type="project" value="UniProtKB-UniRule"/>
</dbReference>
<evidence type="ECO:0000313" key="11">
    <source>
        <dbReference type="EMBL" id="MSU06947.1"/>
    </source>
</evidence>
<evidence type="ECO:0000256" key="6">
    <source>
        <dbReference type="ARBA" id="ARBA00022750"/>
    </source>
</evidence>
<comment type="similarity">
    <text evidence="1 10">Belongs to the peptidase A8 family.</text>
</comment>
<keyword evidence="2 10" id="KW-1003">Cell membrane</keyword>
<keyword evidence="9 10" id="KW-0472">Membrane</keyword>
<evidence type="ECO:0000313" key="12">
    <source>
        <dbReference type="Proteomes" id="UP000460549"/>
    </source>
</evidence>
<evidence type="ECO:0000256" key="10">
    <source>
        <dbReference type="HAMAP-Rule" id="MF_00161"/>
    </source>
</evidence>
<comment type="function">
    <text evidence="10">This protein specifically catalyzes the removal of signal peptides from prolipoproteins.</text>
</comment>
<comment type="subcellular location">
    <subcellularLocation>
        <location evidence="10">Cell membrane</location>
        <topology evidence="10">Multi-pass membrane protein</topology>
    </subcellularLocation>
</comment>
<evidence type="ECO:0000256" key="7">
    <source>
        <dbReference type="ARBA" id="ARBA00022801"/>
    </source>
</evidence>
<dbReference type="PROSITE" id="PS00855">
    <property type="entry name" value="SPASE_II"/>
    <property type="match status" value="1"/>
</dbReference>
<name>A0A7X2PDU7_9SPIO</name>
<keyword evidence="7 10" id="KW-0378">Hydrolase</keyword>
<evidence type="ECO:0000256" key="4">
    <source>
        <dbReference type="ARBA" id="ARBA00022670"/>
    </source>
</evidence>
<keyword evidence="3" id="KW-0997">Cell inner membrane</keyword>
<dbReference type="HAMAP" id="MF_00161">
    <property type="entry name" value="LspA"/>
    <property type="match status" value="1"/>
</dbReference>
<dbReference type="Pfam" id="PF01252">
    <property type="entry name" value="Peptidase_A8"/>
    <property type="match status" value="1"/>
</dbReference>
<evidence type="ECO:0000256" key="3">
    <source>
        <dbReference type="ARBA" id="ARBA00022519"/>
    </source>
</evidence>
<evidence type="ECO:0000256" key="2">
    <source>
        <dbReference type="ARBA" id="ARBA00022475"/>
    </source>
</evidence>
<dbReference type="PANTHER" id="PTHR33695:SF1">
    <property type="entry name" value="LIPOPROTEIN SIGNAL PEPTIDASE"/>
    <property type="match status" value="1"/>
</dbReference>
<comment type="catalytic activity">
    <reaction evidence="10">
        <text>Release of signal peptides from bacterial membrane prolipoproteins. Hydrolyzes -Xaa-Yaa-Zaa-|-(S,diacylglyceryl)Cys-, in which Xaa is hydrophobic (preferably Leu), and Yaa (Ala or Ser) and Zaa (Gly or Ala) have small, neutral side chains.</text>
        <dbReference type="EC" id="3.4.23.36"/>
    </reaction>
</comment>
<dbReference type="EC" id="3.4.23.36" evidence="10"/>